<feature type="region of interest" description="Disordered" evidence="2">
    <location>
        <begin position="473"/>
        <end position="579"/>
    </location>
</feature>
<evidence type="ECO:0000313" key="4">
    <source>
        <dbReference type="EMBL" id="KAG7636118.1"/>
    </source>
</evidence>
<feature type="compositionally biased region" description="Polar residues" evidence="2">
    <location>
        <begin position="569"/>
        <end position="579"/>
    </location>
</feature>
<dbReference type="PANTHER" id="PTHR46890:SF48">
    <property type="entry name" value="RNA-DIRECTED DNA POLYMERASE"/>
    <property type="match status" value="1"/>
</dbReference>
<keyword evidence="4" id="KW-0548">Nucleotidyltransferase</keyword>
<dbReference type="InterPro" id="IPR000477">
    <property type="entry name" value="RT_dom"/>
</dbReference>
<dbReference type="PANTHER" id="PTHR46890">
    <property type="entry name" value="NON-LTR RETROLELEMENT REVERSE TRANSCRIPTASE-LIKE PROTEIN-RELATED"/>
    <property type="match status" value="1"/>
</dbReference>
<dbReference type="InterPro" id="IPR005135">
    <property type="entry name" value="Endo/exonuclease/phosphatase"/>
</dbReference>
<feature type="compositionally biased region" description="Low complexity" evidence="2">
    <location>
        <begin position="19"/>
        <end position="36"/>
    </location>
</feature>
<dbReference type="GO" id="GO:0003964">
    <property type="term" value="F:RNA-directed DNA polymerase activity"/>
    <property type="evidence" value="ECO:0007669"/>
    <property type="project" value="UniProtKB-KW"/>
</dbReference>
<accession>A0A8T2FIG1</accession>
<protein>
    <submittedName>
        <fullName evidence="4">Reverse transcriptase domain</fullName>
    </submittedName>
</protein>
<name>A0A8T2FIG1_9BRAS</name>
<dbReference type="Pfam" id="PF00078">
    <property type="entry name" value="RVT_1"/>
    <property type="match status" value="1"/>
</dbReference>
<feature type="domain" description="Reverse transcriptase" evidence="3">
    <location>
        <begin position="1036"/>
        <end position="1306"/>
    </location>
</feature>
<dbReference type="Pfam" id="PF03372">
    <property type="entry name" value="Exo_endo_phos"/>
    <property type="match status" value="1"/>
</dbReference>
<feature type="compositionally biased region" description="Polar residues" evidence="2">
    <location>
        <begin position="1"/>
        <end position="18"/>
    </location>
</feature>
<dbReference type="Proteomes" id="UP000694240">
    <property type="component" value="Chromosome 2"/>
</dbReference>
<feature type="compositionally biased region" description="Low complexity" evidence="2">
    <location>
        <begin position="297"/>
        <end position="306"/>
    </location>
</feature>
<dbReference type="Pfam" id="PF13966">
    <property type="entry name" value="zf-RVT"/>
    <property type="match status" value="1"/>
</dbReference>
<comment type="caution">
    <text evidence="4">The sequence shown here is derived from an EMBL/GenBank/DDBJ whole genome shotgun (WGS) entry which is preliminary data.</text>
</comment>
<reference evidence="4 5" key="1">
    <citation type="submission" date="2020-12" db="EMBL/GenBank/DDBJ databases">
        <title>Concerted genomic and epigenomic changes stabilize Arabidopsis allopolyploids.</title>
        <authorList>
            <person name="Chen Z."/>
        </authorList>
    </citation>
    <scope>NUCLEOTIDE SEQUENCE [LARGE SCALE GENOMIC DNA]</scope>
    <source>
        <strain evidence="4">Allo738</strain>
        <tissue evidence="4">Leaf</tissue>
    </source>
</reference>
<evidence type="ECO:0000256" key="2">
    <source>
        <dbReference type="SAM" id="MobiDB-lite"/>
    </source>
</evidence>
<feature type="compositionally biased region" description="Polar residues" evidence="2">
    <location>
        <begin position="531"/>
        <end position="547"/>
    </location>
</feature>
<dbReference type="EMBL" id="JAEFBK010000002">
    <property type="protein sequence ID" value="KAG7636118.1"/>
    <property type="molecule type" value="Genomic_DNA"/>
</dbReference>
<sequence>MNGSDNITSPSGPRSMTQPSFAFFSLPPLSPSPSSSRCNSIPLMNLSPSAPVESRDSSIKLPPSPGNVSSSSSVGSSDYTDDELNKIAKSTKLQEIASDPKKNKFLENENASIFEKIKLLENDKTMIMNEKKEIMIRIESLEQQVQLRDALTEQLHAEIERLKAIIISNEKGSVKFQRLKMETCEIPFWIELQGLPMHFWKPSMLLSIGSEIGEVVDHEITPAAAKIKVIIDGLKPITKETMVDFDDGSEILVTLEYKNLKNHGLHCLRLSHEKKDCPGLQSSKVSLQKSHPPPPKAASKTKSQPSYTPRDYSRKSVEGKSHYSDHITSARRDTSRRGNDDGRYRTQPSSGIRRYEPKDLPFRRSPPRSYASTREEAHKFIKNKALTSREKLRSRGYPPPPPPLPIPTTEELMGELREVTLQYTSCADPTKSATRKRRVVQGEARDLMAETAAQMIEAAIKANQDYLRASVDNVQTEPEEHSDLPIHPAELPTSSSVPAKKKRGRPPLNRTQNRSPLTLTGVKSSKRNKCVIQNSPRRRTASASTAPSCVEKNNNNRKPPVKKKLTLQGDANNPSTRNPITDRQLREIHSDISLGILFLMETKNVDDMVIKTLGWMQYPSQFLISPHSPGGGGLALFWKKELEIEILSSCHNFIDTRIKAAGKHFFATFVYGEPDRAKKKLVWNLLTAQGSNREDPWFLTGDFNDIIDATEKQGGPERHEGTFVDIRSFMAECDLYDLRHSGNFLSWCGKRYEHVVHCRLDRAMSNGAWAEAYPASRCVYHRFEGSDHRPLLTHFDLSKKKKKSIFRYDRRLKESEEVSHLIEEAWNYDDQEDVEEKINRCRRDIIIWSREKHQNSQKLIEDFKQKLEEAMTSHEPNLQLISSINNNLLLAYKAEEAFWKQRSRQMWLALGDKNSGYFHAITRGRTVVNKFFVIEDSEGVPSFEEEGILKVITEYFDLLFTSQEAERVATVHEAIRPCISPATNQTLISMPSDEEIKKACFDIHVDKAPGPDGFSASFFQSNWATVGPHIILEVQSFFASNNLPANINLTHIRLIPKITSPQKMVDYRPIALCTVFYKIISKLLSKRLQPVLQDIVSENHSAFVPKRAITDNVLITHEVLHYLKTSGAKKRCFMAVKSDMSKAYDRIEWDFIRLVMEKMGFHPKWVEWIMQCITTVSYSFLLNGAAQGSVKPQRGIRQGDPLSPYIFILCSEVLSGLCQKAQQNGDLLGIRVAKGSPRVNHLLFADDTMFFCRSDIQSCKNLLLILQKYEKASGQMINKNKSAITFSSKTSETTKAEAMQVLGIQTAGGLGKYLGLPELFGRKKKDMFNLIIDRISSDTLIWQEPWISITQPVTPMGPAPQNSQYLSVAYLICQTSKTWMKERIRELLPAYEQEILEIRPSQRGAKDRYLWLLTKSGEYTAKSGYHAASQTEAVTASSPPLVDFAWTKEIWNINTSPKIIFFLWKAMKQALPTGENLRLRGIVSTAVCTHCGEEESDTHLFFHCSYARSIWEQVPFKHPIEPSRILTLRKGIESSKLLINFPPIGRGRGPLFPWIMWTIWTCRNKRIFEQKQIGPSDAISQAVSQAREWLAAQISLRQPTHPRIPYPIDEIEVDTIRVFTDAA</sequence>
<organism evidence="4 5">
    <name type="scientific">Arabidopsis thaliana x Arabidopsis arenosa</name>
    <dbReference type="NCBI Taxonomy" id="1240361"/>
    <lineage>
        <taxon>Eukaryota</taxon>
        <taxon>Viridiplantae</taxon>
        <taxon>Streptophyta</taxon>
        <taxon>Embryophyta</taxon>
        <taxon>Tracheophyta</taxon>
        <taxon>Spermatophyta</taxon>
        <taxon>Magnoliopsida</taxon>
        <taxon>eudicotyledons</taxon>
        <taxon>Gunneridae</taxon>
        <taxon>Pentapetalae</taxon>
        <taxon>rosids</taxon>
        <taxon>malvids</taxon>
        <taxon>Brassicales</taxon>
        <taxon>Brassicaceae</taxon>
        <taxon>Camelineae</taxon>
        <taxon>Arabidopsis</taxon>
    </lineage>
</organism>
<gene>
    <name evidence="4" type="ORF">ISN45_At02g007370</name>
</gene>
<keyword evidence="4" id="KW-0695">RNA-directed DNA polymerase</keyword>
<feature type="compositionally biased region" description="Low complexity" evidence="2">
    <location>
        <begin position="66"/>
        <end position="77"/>
    </location>
</feature>
<feature type="compositionally biased region" description="Basic and acidic residues" evidence="2">
    <location>
        <begin position="353"/>
        <end position="362"/>
    </location>
</feature>
<feature type="region of interest" description="Disordered" evidence="2">
    <location>
        <begin position="278"/>
        <end position="405"/>
    </location>
</feature>
<dbReference type="InterPro" id="IPR026960">
    <property type="entry name" value="RVT-Znf"/>
</dbReference>
<evidence type="ECO:0000313" key="5">
    <source>
        <dbReference type="Proteomes" id="UP000694240"/>
    </source>
</evidence>
<dbReference type="PROSITE" id="PS50878">
    <property type="entry name" value="RT_POL"/>
    <property type="match status" value="1"/>
</dbReference>
<feature type="compositionally biased region" description="Basic and acidic residues" evidence="2">
    <location>
        <begin position="311"/>
        <end position="344"/>
    </location>
</feature>
<keyword evidence="1" id="KW-0175">Coiled coil</keyword>
<dbReference type="CDD" id="cd01650">
    <property type="entry name" value="RT_nLTR_like"/>
    <property type="match status" value="1"/>
</dbReference>
<proteinExistence type="predicted"/>
<keyword evidence="4" id="KW-0808">Transferase</keyword>
<feature type="region of interest" description="Disordered" evidence="2">
    <location>
        <begin position="1"/>
        <end position="80"/>
    </location>
</feature>
<evidence type="ECO:0000256" key="1">
    <source>
        <dbReference type="SAM" id="Coils"/>
    </source>
</evidence>
<keyword evidence="5" id="KW-1185">Reference proteome</keyword>
<feature type="compositionally biased region" description="Polar residues" evidence="2">
    <location>
        <begin position="509"/>
        <end position="523"/>
    </location>
</feature>
<feature type="coiled-coil region" evidence="1">
    <location>
        <begin position="103"/>
        <end position="144"/>
    </location>
</feature>
<dbReference type="InterPro" id="IPR052343">
    <property type="entry name" value="Retrotransposon-Effector_Assoc"/>
</dbReference>
<evidence type="ECO:0000259" key="3">
    <source>
        <dbReference type="PROSITE" id="PS50878"/>
    </source>
</evidence>